<protein>
    <submittedName>
        <fullName evidence="6">Ethylene insensitive 3-like protein, DNA-binding domain containing protein</fullName>
    </submittedName>
</protein>
<comment type="subcellular location">
    <subcellularLocation>
        <location evidence="1">Nucleus</location>
    </subcellularLocation>
</comment>
<dbReference type="SUPFAM" id="SSF116768">
    <property type="entry name" value="DNA-binding domain of EIN3-like"/>
    <property type="match status" value="1"/>
</dbReference>
<evidence type="ECO:0000256" key="3">
    <source>
        <dbReference type="ARBA" id="ARBA00022745"/>
    </source>
</evidence>
<keyword evidence="7" id="KW-1185">Reference proteome</keyword>
<keyword evidence="4" id="KW-0539">Nucleus</keyword>
<evidence type="ECO:0000313" key="7">
    <source>
        <dbReference type="Proteomes" id="UP000237000"/>
    </source>
</evidence>
<dbReference type="GO" id="GO:0003700">
    <property type="term" value="F:DNA-binding transcription factor activity"/>
    <property type="evidence" value="ECO:0007669"/>
    <property type="project" value="InterPro"/>
</dbReference>
<comment type="similarity">
    <text evidence="2">Belongs to the EIN3 family.</text>
</comment>
<dbReference type="InParanoid" id="A0A2P5FYG0"/>
<dbReference type="GO" id="GO:0009873">
    <property type="term" value="P:ethylene-activated signaling pathway"/>
    <property type="evidence" value="ECO:0007669"/>
    <property type="project" value="UniProtKB-KW"/>
</dbReference>
<dbReference type="GO" id="GO:0005634">
    <property type="term" value="C:nucleus"/>
    <property type="evidence" value="ECO:0007669"/>
    <property type="project" value="UniProtKB-SubCell"/>
</dbReference>
<dbReference type="AlphaFoldDB" id="A0A2P5FYG0"/>
<gene>
    <name evidence="6" type="ORF">TorRG33x02_018140</name>
</gene>
<dbReference type="Proteomes" id="UP000237000">
    <property type="component" value="Unassembled WGS sequence"/>
</dbReference>
<keyword evidence="3" id="KW-0936">Ethylene signaling pathway</keyword>
<dbReference type="PANTHER" id="PTHR33305:SF29">
    <property type="entry name" value="ETHYLENE INSENSITIVE 3-LIKE 5 PROTEIN"/>
    <property type="match status" value="1"/>
</dbReference>
<dbReference type="PANTHER" id="PTHR33305">
    <property type="entry name" value="ETHYLENE INSENSITIVE 3-LIKE 2 PROTEIN"/>
    <property type="match status" value="1"/>
</dbReference>
<dbReference type="GO" id="GO:0003677">
    <property type="term" value="F:DNA binding"/>
    <property type="evidence" value="ECO:0007669"/>
    <property type="project" value="UniProtKB-KW"/>
</dbReference>
<dbReference type="Gene3D" id="1.10.3180.10">
    <property type="entry name" value="DNA-binding domain of EIN3-like"/>
    <property type="match status" value="1"/>
</dbReference>
<dbReference type="InterPro" id="IPR006957">
    <property type="entry name" value="EIN3"/>
</dbReference>
<proteinExistence type="inferred from homology"/>
<evidence type="ECO:0000256" key="4">
    <source>
        <dbReference type="ARBA" id="ARBA00023242"/>
    </source>
</evidence>
<dbReference type="EMBL" id="JXTC01000004">
    <property type="protein sequence ID" value="POO02828.1"/>
    <property type="molecule type" value="Genomic_DNA"/>
</dbReference>
<dbReference type="Pfam" id="PF04873">
    <property type="entry name" value="EIN3_DNA-bd"/>
    <property type="match status" value="2"/>
</dbReference>
<feature type="domain" description="Ethylene insensitive 3-like DNA-binding" evidence="5">
    <location>
        <begin position="208"/>
        <end position="265"/>
    </location>
</feature>
<keyword evidence="6" id="KW-0238">DNA-binding</keyword>
<dbReference type="OrthoDB" id="2017676at2759"/>
<sequence>MLRAQDTILKYMVKTVEICRAKDFVYGIVPKKGKPITSSSDSLREWWKAKVNFDRPAPLAIPENLHPLEILEEAAAQMDPTSYMHLLEAVAQMDPTFYMHLLEDLLEEHLPQSDILVAKRSWVQILGTLPWGMRVPGGQMTGGPALTKTSAFFIGRISGYLLFKRSWVQIMGTSLWGMRVPKAKPNRNENTIGKIADGPIVLRKLSFQYHNLKNLWKISVLAALLKHMSPNFSRVRRLFNQSKCLQGKMTAKDIAVWSKVINQEEALLQLTEISFKISSSEKDDRNNHDYDHGDERDNPQYISKEKRKCKFDQEAYVDTSEVLYACQNSLCPQSEMGLGFVDKNTRKTHEISQCAFCLRETSSSEEENTYEASNVFTKEKGYLDNAQVLSSADWMNMKSEAEA</sequence>
<name>A0A2P5FYG0_TREOI</name>
<dbReference type="STRING" id="63057.A0A2P5FYG0"/>
<comment type="caution">
    <text evidence="6">The sequence shown here is derived from an EMBL/GenBank/DDBJ whole genome shotgun (WGS) entry which is preliminary data.</text>
</comment>
<reference evidence="7" key="1">
    <citation type="submission" date="2016-06" db="EMBL/GenBank/DDBJ databases">
        <title>Parallel loss of symbiosis genes in relatives of nitrogen-fixing non-legume Parasponia.</title>
        <authorList>
            <person name="Van Velzen R."/>
            <person name="Holmer R."/>
            <person name="Bu F."/>
            <person name="Rutten L."/>
            <person name="Van Zeijl A."/>
            <person name="Liu W."/>
            <person name="Santuari L."/>
            <person name="Cao Q."/>
            <person name="Sharma T."/>
            <person name="Shen D."/>
            <person name="Roswanjaya Y."/>
            <person name="Wardhani T."/>
            <person name="Kalhor M.S."/>
            <person name="Jansen J."/>
            <person name="Van den Hoogen J."/>
            <person name="Gungor B."/>
            <person name="Hartog M."/>
            <person name="Hontelez J."/>
            <person name="Verver J."/>
            <person name="Yang W.-C."/>
            <person name="Schijlen E."/>
            <person name="Repin R."/>
            <person name="Schilthuizen M."/>
            <person name="Schranz E."/>
            <person name="Heidstra R."/>
            <person name="Miyata K."/>
            <person name="Fedorova E."/>
            <person name="Kohlen W."/>
            <person name="Bisseling T."/>
            <person name="Smit S."/>
            <person name="Geurts R."/>
        </authorList>
    </citation>
    <scope>NUCLEOTIDE SEQUENCE [LARGE SCALE GENOMIC DNA]</scope>
    <source>
        <strain evidence="7">cv. RG33-2</strain>
    </source>
</reference>
<evidence type="ECO:0000256" key="1">
    <source>
        <dbReference type="ARBA" id="ARBA00004123"/>
    </source>
</evidence>
<organism evidence="6 7">
    <name type="scientific">Trema orientale</name>
    <name type="common">Charcoal tree</name>
    <name type="synonym">Celtis orientalis</name>
    <dbReference type="NCBI Taxonomy" id="63057"/>
    <lineage>
        <taxon>Eukaryota</taxon>
        <taxon>Viridiplantae</taxon>
        <taxon>Streptophyta</taxon>
        <taxon>Embryophyta</taxon>
        <taxon>Tracheophyta</taxon>
        <taxon>Spermatophyta</taxon>
        <taxon>Magnoliopsida</taxon>
        <taxon>eudicotyledons</taxon>
        <taxon>Gunneridae</taxon>
        <taxon>Pentapetalae</taxon>
        <taxon>rosids</taxon>
        <taxon>fabids</taxon>
        <taxon>Rosales</taxon>
        <taxon>Cannabaceae</taxon>
        <taxon>Trema</taxon>
    </lineage>
</organism>
<evidence type="ECO:0000256" key="2">
    <source>
        <dbReference type="ARBA" id="ARBA00009416"/>
    </source>
</evidence>
<accession>A0A2P5FYG0</accession>
<feature type="domain" description="Ethylene insensitive 3-like DNA-binding" evidence="5">
    <location>
        <begin position="1"/>
        <end position="89"/>
    </location>
</feature>
<evidence type="ECO:0000259" key="5">
    <source>
        <dbReference type="Pfam" id="PF04873"/>
    </source>
</evidence>
<evidence type="ECO:0000313" key="6">
    <source>
        <dbReference type="EMBL" id="POO02828.1"/>
    </source>
</evidence>
<dbReference type="InterPro" id="IPR023278">
    <property type="entry name" value="Ethylene_insens-like_DNA-bd"/>
</dbReference>
<dbReference type="InterPro" id="IPR047091">
    <property type="entry name" value="EIN3-like_DNA-bd"/>
</dbReference>